<dbReference type="GO" id="GO:0003677">
    <property type="term" value="F:DNA binding"/>
    <property type="evidence" value="ECO:0007669"/>
    <property type="project" value="InterPro"/>
</dbReference>
<keyword evidence="3" id="KW-1185">Reference proteome</keyword>
<evidence type="ECO:0000256" key="1">
    <source>
        <dbReference type="SAM" id="MobiDB-lite"/>
    </source>
</evidence>
<name>A0AAU9X0X9_9CNID</name>
<organism evidence="2 3">
    <name type="scientific">Pocillopora meandrina</name>
    <dbReference type="NCBI Taxonomy" id="46732"/>
    <lineage>
        <taxon>Eukaryota</taxon>
        <taxon>Metazoa</taxon>
        <taxon>Cnidaria</taxon>
        <taxon>Anthozoa</taxon>
        <taxon>Hexacorallia</taxon>
        <taxon>Scleractinia</taxon>
        <taxon>Astrocoeniina</taxon>
        <taxon>Pocilloporidae</taxon>
        <taxon>Pocillopora</taxon>
    </lineage>
</organism>
<evidence type="ECO:0008006" key="4">
    <source>
        <dbReference type="Google" id="ProtNLM"/>
    </source>
</evidence>
<protein>
    <recommendedName>
        <fullName evidence="4">Tyr recombinase domain-containing protein</fullName>
    </recommendedName>
</protein>
<dbReference type="GO" id="GO:0006310">
    <property type="term" value="P:DNA recombination"/>
    <property type="evidence" value="ECO:0007669"/>
    <property type="project" value="InterPro"/>
</dbReference>
<sequence length="317" mass="35745">MRRRWEKHEEDVSVLITPEKIKDCDASQASRDAVIILGELGGNTVVEMNQSMNRAGVVSSMTVEEFQRARVERERYVFRVLKHKTMDTHGPAQVVPTKLLYSYINVFIKQMRPRLPAALSDGKQALLLSWFGNQIESNQMTKDLSSIFKKAGIKGPVHHTLYRKSAVSQCHARHKEISSNLADLMAHREGTAEKYYKLFEKNKSSVKASKKLHGVMRNCEENDKELSTRKAVNGSSESELVTADSPGTERAPCKEDVLTSAAKSICRRNIVAKCHHVFSSRKKSSLTRYCAQKVQKEYTTGPVGNGITNPKLMQFIF</sequence>
<proteinExistence type="predicted"/>
<gene>
    <name evidence="2" type="ORF">PMEA_00015238</name>
</gene>
<feature type="region of interest" description="Disordered" evidence="1">
    <location>
        <begin position="222"/>
        <end position="248"/>
    </location>
</feature>
<reference evidence="2 3" key="1">
    <citation type="submission" date="2022-05" db="EMBL/GenBank/DDBJ databases">
        <authorList>
            <consortium name="Genoscope - CEA"/>
            <person name="William W."/>
        </authorList>
    </citation>
    <scope>NUCLEOTIDE SEQUENCE [LARGE SCALE GENOMIC DNA]</scope>
</reference>
<dbReference type="Proteomes" id="UP001159428">
    <property type="component" value="Unassembled WGS sequence"/>
</dbReference>
<comment type="caution">
    <text evidence="2">The sequence shown here is derived from an EMBL/GenBank/DDBJ whole genome shotgun (WGS) entry which is preliminary data.</text>
</comment>
<dbReference type="InterPro" id="IPR013762">
    <property type="entry name" value="Integrase-like_cat_sf"/>
</dbReference>
<dbReference type="GO" id="GO:0015074">
    <property type="term" value="P:DNA integration"/>
    <property type="evidence" value="ECO:0007669"/>
    <property type="project" value="InterPro"/>
</dbReference>
<dbReference type="Gene3D" id="1.10.443.10">
    <property type="entry name" value="Intergrase catalytic core"/>
    <property type="match status" value="1"/>
</dbReference>
<dbReference type="EMBL" id="CALNXJ010000027">
    <property type="protein sequence ID" value="CAH3132843.1"/>
    <property type="molecule type" value="Genomic_DNA"/>
</dbReference>
<dbReference type="AlphaFoldDB" id="A0AAU9X0X9"/>
<accession>A0AAU9X0X9</accession>
<evidence type="ECO:0000313" key="2">
    <source>
        <dbReference type="EMBL" id="CAH3132843.1"/>
    </source>
</evidence>
<evidence type="ECO:0000313" key="3">
    <source>
        <dbReference type="Proteomes" id="UP001159428"/>
    </source>
</evidence>